<reference evidence="1" key="1">
    <citation type="submission" date="2020-03" db="EMBL/GenBank/DDBJ databases">
        <title>The deep terrestrial virosphere.</title>
        <authorList>
            <person name="Holmfeldt K."/>
            <person name="Nilsson E."/>
            <person name="Simone D."/>
            <person name="Lopez-Fernandez M."/>
            <person name="Wu X."/>
            <person name="de Brujin I."/>
            <person name="Lundin D."/>
            <person name="Andersson A."/>
            <person name="Bertilsson S."/>
            <person name="Dopson M."/>
        </authorList>
    </citation>
    <scope>NUCLEOTIDE SEQUENCE</scope>
    <source>
        <strain evidence="1">MM415B01412</strain>
    </source>
</reference>
<protein>
    <submittedName>
        <fullName evidence="1">Uncharacterized protein</fullName>
    </submittedName>
</protein>
<dbReference type="EMBL" id="MT141337">
    <property type="protein sequence ID" value="QJA58740.1"/>
    <property type="molecule type" value="Genomic_DNA"/>
</dbReference>
<proteinExistence type="predicted"/>
<gene>
    <name evidence="1" type="ORF">MM415B01412_0022</name>
</gene>
<name>A0A6M3IM62_9ZZZZ</name>
<dbReference type="AlphaFoldDB" id="A0A6M3IM62"/>
<sequence>MSKKKIPDWIKLKYDVQPPVFECERCGVTRELHLPAAIDDALKQGQAFAESHKFCQEK</sequence>
<organism evidence="1">
    <name type="scientific">viral metagenome</name>
    <dbReference type="NCBI Taxonomy" id="1070528"/>
    <lineage>
        <taxon>unclassified sequences</taxon>
        <taxon>metagenomes</taxon>
        <taxon>organismal metagenomes</taxon>
    </lineage>
</organism>
<evidence type="ECO:0000313" key="1">
    <source>
        <dbReference type="EMBL" id="QJA58740.1"/>
    </source>
</evidence>
<accession>A0A6M3IM62</accession>